<reference evidence="1" key="1">
    <citation type="submission" date="2018-05" db="EMBL/GenBank/DDBJ databases">
        <authorList>
            <person name="Lanie J.A."/>
            <person name="Ng W.-L."/>
            <person name="Kazmierczak K.M."/>
            <person name="Andrzejewski T.M."/>
            <person name="Davidsen T.M."/>
            <person name="Wayne K.J."/>
            <person name="Tettelin H."/>
            <person name="Glass J.I."/>
            <person name="Rusch D."/>
            <person name="Podicherti R."/>
            <person name="Tsui H.-C.T."/>
            <person name="Winkler M.E."/>
        </authorList>
    </citation>
    <scope>NUCLEOTIDE SEQUENCE</scope>
</reference>
<protein>
    <recommendedName>
        <fullName evidence="2">DUF4440 domain-containing protein</fullName>
    </recommendedName>
</protein>
<dbReference type="PROSITE" id="PS51257">
    <property type="entry name" value="PROKAR_LIPOPROTEIN"/>
    <property type="match status" value="1"/>
</dbReference>
<dbReference type="InterPro" id="IPR032710">
    <property type="entry name" value="NTF2-like_dom_sf"/>
</dbReference>
<dbReference type="SUPFAM" id="SSF54427">
    <property type="entry name" value="NTF2-like"/>
    <property type="match status" value="1"/>
</dbReference>
<gene>
    <name evidence="1" type="ORF">METZ01_LOCUS372475</name>
</gene>
<evidence type="ECO:0000313" key="1">
    <source>
        <dbReference type="EMBL" id="SVD19621.1"/>
    </source>
</evidence>
<dbReference type="EMBL" id="UINC01135463">
    <property type="protein sequence ID" value="SVD19621.1"/>
    <property type="molecule type" value="Genomic_DNA"/>
</dbReference>
<sequence length="159" mass="17926">MKAFSQAISVACLLALTTACAHTNIEGTPVADTTENREIFDFLVQVREAMQNRDAPGLIALISPKYFEDMGTPTNKDDYGYQHLIDVVIPKSLEITEEFHVSFEVHEIGIDGENAWADIRYNSRARLSLPSGKLWDTHKEFNRIQLNRESGKWMVIAGL</sequence>
<accession>A0A382TDY6</accession>
<dbReference type="AlphaFoldDB" id="A0A382TDY6"/>
<name>A0A382TDY6_9ZZZZ</name>
<evidence type="ECO:0008006" key="2">
    <source>
        <dbReference type="Google" id="ProtNLM"/>
    </source>
</evidence>
<organism evidence="1">
    <name type="scientific">marine metagenome</name>
    <dbReference type="NCBI Taxonomy" id="408172"/>
    <lineage>
        <taxon>unclassified sequences</taxon>
        <taxon>metagenomes</taxon>
        <taxon>ecological metagenomes</taxon>
    </lineage>
</organism>
<proteinExistence type="predicted"/>